<accession>A0ACC1WQU0</accession>
<proteinExistence type="predicted"/>
<dbReference type="EMBL" id="CM051407">
    <property type="protein sequence ID" value="KAJ4701480.1"/>
    <property type="molecule type" value="Genomic_DNA"/>
</dbReference>
<evidence type="ECO:0000313" key="1">
    <source>
        <dbReference type="EMBL" id="KAJ4701480.1"/>
    </source>
</evidence>
<name>A0ACC1WQU0_MELAZ</name>
<gene>
    <name evidence="1" type="ORF">OWV82_024717</name>
</gene>
<sequence length="285" mass="30749">MYGHSHPMNITSQMSGGADDDDVSVGADNHHLSYDPHSALENGVVVVEDVAHDSGYAASGSELANSSQLTLSFRGQVYVFDSVTPDKVQAVLLLLGGCELSSGPQGMEVIPQRGISEYPGRCTQPQRAASLDRFRQKRKERCFDKKVRYSVRQEVALRMQRNKGQFTSSKKSEGGALSWSNTQDSGQDDSPSETSCTHCGVSSKSTPMMRRGPSGPRSLCNACGLFWANRGALRDLSKKTQDHSLTPAEQGEAEANDSDCGTAAHTDNELVSLSNDDDSALISER</sequence>
<organism evidence="1 2">
    <name type="scientific">Melia azedarach</name>
    <name type="common">Chinaberry tree</name>
    <dbReference type="NCBI Taxonomy" id="155640"/>
    <lineage>
        <taxon>Eukaryota</taxon>
        <taxon>Viridiplantae</taxon>
        <taxon>Streptophyta</taxon>
        <taxon>Embryophyta</taxon>
        <taxon>Tracheophyta</taxon>
        <taxon>Spermatophyta</taxon>
        <taxon>Magnoliopsida</taxon>
        <taxon>eudicotyledons</taxon>
        <taxon>Gunneridae</taxon>
        <taxon>Pentapetalae</taxon>
        <taxon>rosids</taxon>
        <taxon>malvids</taxon>
        <taxon>Sapindales</taxon>
        <taxon>Meliaceae</taxon>
        <taxon>Melia</taxon>
    </lineage>
</organism>
<comment type="caution">
    <text evidence="1">The sequence shown here is derived from an EMBL/GenBank/DDBJ whole genome shotgun (WGS) entry which is preliminary data.</text>
</comment>
<dbReference type="Proteomes" id="UP001164539">
    <property type="component" value="Chromosome 14"/>
</dbReference>
<evidence type="ECO:0000313" key="2">
    <source>
        <dbReference type="Proteomes" id="UP001164539"/>
    </source>
</evidence>
<keyword evidence="2" id="KW-1185">Reference proteome</keyword>
<protein>
    <submittedName>
        <fullName evidence="1">GATA transcription factor</fullName>
    </submittedName>
</protein>
<reference evidence="1 2" key="1">
    <citation type="journal article" date="2023" name="Science">
        <title>Complex scaffold remodeling in plant triterpene biosynthesis.</title>
        <authorList>
            <person name="De La Pena R."/>
            <person name="Hodgson H."/>
            <person name="Liu J.C."/>
            <person name="Stephenson M.J."/>
            <person name="Martin A.C."/>
            <person name="Owen C."/>
            <person name="Harkess A."/>
            <person name="Leebens-Mack J."/>
            <person name="Jimenez L.E."/>
            <person name="Osbourn A."/>
            <person name="Sattely E.S."/>
        </authorList>
    </citation>
    <scope>NUCLEOTIDE SEQUENCE [LARGE SCALE GENOMIC DNA]</scope>
    <source>
        <strain evidence="2">cv. JPN11</strain>
        <tissue evidence="1">Leaf</tissue>
    </source>
</reference>